<dbReference type="Proteomes" id="UP001367508">
    <property type="component" value="Unassembled WGS sequence"/>
</dbReference>
<proteinExistence type="predicted"/>
<comment type="caution">
    <text evidence="1">The sequence shown here is derived from an EMBL/GenBank/DDBJ whole genome shotgun (WGS) entry which is preliminary data.</text>
</comment>
<name>A0AAN9N0K8_CANGL</name>
<organism evidence="1 2">
    <name type="scientific">Canavalia gladiata</name>
    <name type="common">Sword bean</name>
    <name type="synonym">Dolichos gladiatus</name>
    <dbReference type="NCBI Taxonomy" id="3824"/>
    <lineage>
        <taxon>Eukaryota</taxon>
        <taxon>Viridiplantae</taxon>
        <taxon>Streptophyta</taxon>
        <taxon>Embryophyta</taxon>
        <taxon>Tracheophyta</taxon>
        <taxon>Spermatophyta</taxon>
        <taxon>Magnoliopsida</taxon>
        <taxon>eudicotyledons</taxon>
        <taxon>Gunneridae</taxon>
        <taxon>Pentapetalae</taxon>
        <taxon>rosids</taxon>
        <taxon>fabids</taxon>
        <taxon>Fabales</taxon>
        <taxon>Fabaceae</taxon>
        <taxon>Papilionoideae</taxon>
        <taxon>50 kb inversion clade</taxon>
        <taxon>NPAAA clade</taxon>
        <taxon>indigoferoid/millettioid clade</taxon>
        <taxon>Phaseoleae</taxon>
        <taxon>Canavalia</taxon>
    </lineage>
</organism>
<evidence type="ECO:0000313" key="2">
    <source>
        <dbReference type="Proteomes" id="UP001367508"/>
    </source>
</evidence>
<dbReference type="AlphaFoldDB" id="A0AAN9N0K8"/>
<sequence length="137" mass="16136">MHPVCARRFTMASSYLCVEVQLRVRWRRLIEFIFTVMLVLNLNPNGIHKMQIDCSYREGFRNTRRTIAYLKGIELRPSVLPPRILGELAEIRSISRGLLRENREFPRENPSNPSLKQHNISFQKKKGNRFGCPHPYL</sequence>
<protein>
    <submittedName>
        <fullName evidence="1">Uncharacterized protein</fullName>
    </submittedName>
</protein>
<accession>A0AAN9N0K8</accession>
<reference evidence="1 2" key="1">
    <citation type="submission" date="2024-01" db="EMBL/GenBank/DDBJ databases">
        <title>The genomes of 5 underutilized Papilionoideae crops provide insights into root nodulation and disease resistanc.</title>
        <authorList>
            <person name="Jiang F."/>
        </authorList>
    </citation>
    <scope>NUCLEOTIDE SEQUENCE [LARGE SCALE GENOMIC DNA]</scope>
    <source>
        <strain evidence="1">LVBAO_FW01</strain>
        <tissue evidence="1">Leaves</tissue>
    </source>
</reference>
<evidence type="ECO:0000313" key="1">
    <source>
        <dbReference type="EMBL" id="KAK7361058.1"/>
    </source>
</evidence>
<dbReference type="EMBL" id="JAYMYQ010000001">
    <property type="protein sequence ID" value="KAK7361058.1"/>
    <property type="molecule type" value="Genomic_DNA"/>
</dbReference>
<keyword evidence="2" id="KW-1185">Reference proteome</keyword>
<gene>
    <name evidence="1" type="ORF">VNO77_03087</name>
</gene>